<gene>
    <name evidence="5" type="ORF">MUN68_016085</name>
</gene>
<dbReference type="SUPFAM" id="SSF50939">
    <property type="entry name" value="Sialidases"/>
    <property type="match status" value="1"/>
</dbReference>
<organism evidence="5 6">
    <name type="scientific">Psychroserpens ponticola</name>
    <dbReference type="NCBI Taxonomy" id="2932268"/>
    <lineage>
        <taxon>Bacteria</taxon>
        <taxon>Pseudomonadati</taxon>
        <taxon>Bacteroidota</taxon>
        <taxon>Flavobacteriia</taxon>
        <taxon>Flavobacteriales</taxon>
        <taxon>Flavobacteriaceae</taxon>
        <taxon>Psychroserpens</taxon>
    </lineage>
</organism>
<dbReference type="Gene3D" id="2.130.10.10">
    <property type="entry name" value="YVTN repeat-like/Quinoprotein amine dehydrogenase"/>
    <property type="match status" value="4"/>
</dbReference>
<keyword evidence="6" id="KW-1185">Reference proteome</keyword>
<dbReference type="RefSeq" id="WP_249993036.1">
    <property type="nucleotide sequence ID" value="NZ_CP116221.1"/>
</dbReference>
<keyword evidence="3" id="KW-0732">Signal</keyword>
<name>A0ABY7RWV5_9FLAO</name>
<dbReference type="CDD" id="cd15482">
    <property type="entry name" value="Sialidase_non-viral"/>
    <property type="match status" value="1"/>
</dbReference>
<evidence type="ECO:0000313" key="5">
    <source>
        <dbReference type="EMBL" id="WCO01572.1"/>
    </source>
</evidence>
<dbReference type="InterPro" id="IPR031778">
    <property type="entry name" value="Sortilin_N"/>
</dbReference>
<protein>
    <submittedName>
        <fullName evidence="5">Glycosyl hydrolase</fullName>
    </submittedName>
</protein>
<dbReference type="Pfam" id="PF15902">
    <property type="entry name" value="Sortilin-Vps10"/>
    <property type="match status" value="1"/>
</dbReference>
<evidence type="ECO:0000256" key="3">
    <source>
        <dbReference type="SAM" id="SignalP"/>
    </source>
</evidence>
<proteinExistence type="predicted"/>
<dbReference type="InterPro" id="IPR015943">
    <property type="entry name" value="WD40/YVTN_repeat-like_dom_sf"/>
</dbReference>
<keyword evidence="5" id="KW-0378">Hydrolase</keyword>
<keyword evidence="1" id="KW-0677">Repeat</keyword>
<dbReference type="InterPro" id="IPR036278">
    <property type="entry name" value="Sialidase_sf"/>
</dbReference>
<feature type="domain" description="Sortilin N-terminal" evidence="4">
    <location>
        <begin position="121"/>
        <end position="245"/>
    </location>
</feature>
<keyword evidence="2" id="KW-0175">Coiled coil</keyword>
<evidence type="ECO:0000256" key="1">
    <source>
        <dbReference type="ARBA" id="ARBA00022737"/>
    </source>
</evidence>
<dbReference type="GO" id="GO:0016787">
    <property type="term" value="F:hydrolase activity"/>
    <property type="evidence" value="ECO:0007669"/>
    <property type="project" value="UniProtKB-KW"/>
</dbReference>
<dbReference type="PANTHER" id="PTHR43739:SF5">
    <property type="entry name" value="EXO-ALPHA-SIALIDASE"/>
    <property type="match status" value="1"/>
</dbReference>
<feature type="chain" id="PRO_5046683489" evidence="3">
    <location>
        <begin position="22"/>
        <end position="1030"/>
    </location>
</feature>
<dbReference type="SUPFAM" id="SSF110296">
    <property type="entry name" value="Oligoxyloglucan reducing end-specific cellobiohydrolase"/>
    <property type="match status" value="1"/>
</dbReference>
<dbReference type="Proteomes" id="UP001202717">
    <property type="component" value="Chromosome"/>
</dbReference>
<reference evidence="5 6" key="1">
    <citation type="submission" date="2023-01" db="EMBL/GenBank/DDBJ databases">
        <title>Psychroserpens ponticola sp. nov., isolated from seawater.</title>
        <authorList>
            <person name="Kristyanto S."/>
            <person name="Jung J."/>
            <person name="Kim J.M."/>
            <person name="Jeon C.O."/>
        </authorList>
    </citation>
    <scope>NUCLEOTIDE SEQUENCE [LARGE SCALE GENOMIC DNA]</scope>
    <source>
        <strain evidence="5 6">MSW6</strain>
    </source>
</reference>
<dbReference type="EMBL" id="CP116221">
    <property type="protein sequence ID" value="WCO01572.1"/>
    <property type="molecule type" value="Genomic_DNA"/>
</dbReference>
<accession>A0ABY7RWV5</accession>
<dbReference type="InterPro" id="IPR052025">
    <property type="entry name" value="Xyloglucanase_GH74"/>
</dbReference>
<dbReference type="PANTHER" id="PTHR43739">
    <property type="entry name" value="XYLOGLUCANASE (EUROFUNG)"/>
    <property type="match status" value="1"/>
</dbReference>
<sequence length="1030" mass="115721">MRFFSFIFCLFFFGNFTQLEAQTFDESKYSALEYRLLGPFRGGRSAAVTGVPNKPNLYYFGSTGGGIWKTLDGGRSWDNISDGFFGGSIGAITVSKSDPNVIYVGGGEKTVRGNVSSGYGIWKSVDAGKTWKSAGLKNSRHVPRIAVDPTDHNVVYAGVLGNIYKPTQERGVYKSVDGGKTWKKTLFANEHAGVVDLLIDPTNPRILYASTWRVQRTPYSLSSGGEGSALWKSIDKGETWTEISTKKGFPEGTLGIIGVTVSPVNNQRVWAIIENKDKGGLYRSDDGGDTWSQVNSERKLRQRAWYYTRLYADTKDVDMVYVLNVRYHKSTDGGTSFSTHNAPHGDHHDLWIAPENPNRMIIGDDGGAQVTYDGGETWSTYHNQPTSQFYRVTTDNHFPYRIYAAQQDNSTIRIPHRTDGWSISDDDWESTAGGESAHIAIDPEDDDIVYGGSYDGFLTRYNHKRGTVRAINVWPDNPMGHGAEGMKYRFQWNFPIIFSKHNPDRLYTFSQHVHVTENEGQSWDIVSPDLTRNDPEKLKSSGGPITQDNTSVEYYCTIFAAQESPITEGLLWVGSDDGLIHVTKDGGQNWENVTPKGMPEWMMINSIEPSAFDAGTCYVAGTKYKTGDFTPYLYKTTDYGKTWATITNGIHPEHFTRVVREDPNQKGLLYAGTETGMYISFNDGVNWKPFQLNLPIVPITDLAIKDNNLIVATQGRSLWMIDDLTVLHQLNDSPSEANTLFKPKDTYRIQAGYHKDSKTSGTNHPNGVMTYFNLKSYDKENDEVSLTYFDQKGDTIKTYSTNNKKKDKLEVKKGMNQFIWDMTYEGAEKLEGMILWWASLDGPVAIPGAYKVNLNVNGNSIPQSFNIVADQRAESTQADMQKQFDFITDVNKTMDDAHKSIKKIRNIKEQLSAFEAQYKDNEDLKELLEKAKAIKEDFTKIEEALYQTKNRSGQDPLNFPIRLTNKLGHLNALVGMGDFAPTDQDIAVKNELSAEIKVQLNAFDMLISDEISAFNSAFNEKQLNYLFVED</sequence>
<evidence type="ECO:0000256" key="2">
    <source>
        <dbReference type="SAM" id="Coils"/>
    </source>
</evidence>
<feature type="coiled-coil region" evidence="2">
    <location>
        <begin position="904"/>
        <end position="944"/>
    </location>
</feature>
<feature type="signal peptide" evidence="3">
    <location>
        <begin position="1"/>
        <end position="21"/>
    </location>
</feature>
<evidence type="ECO:0000313" key="6">
    <source>
        <dbReference type="Proteomes" id="UP001202717"/>
    </source>
</evidence>
<evidence type="ECO:0000259" key="4">
    <source>
        <dbReference type="Pfam" id="PF15902"/>
    </source>
</evidence>